<feature type="domain" description="EGF-like" evidence="15">
    <location>
        <begin position="784"/>
        <end position="820"/>
    </location>
</feature>
<dbReference type="CDD" id="cd00054">
    <property type="entry name" value="EGF_CA"/>
    <property type="match status" value="23"/>
</dbReference>
<feature type="domain" description="EGF-like" evidence="15">
    <location>
        <begin position="1910"/>
        <end position="1946"/>
    </location>
</feature>
<dbReference type="FunFam" id="2.60.120.200:FF:000143">
    <property type="entry name" value="Crumbs, isoform D"/>
    <property type="match status" value="1"/>
</dbReference>
<feature type="disulfide bond" evidence="11">
    <location>
        <begin position="310"/>
        <end position="327"/>
    </location>
</feature>
<dbReference type="GO" id="GO:0009653">
    <property type="term" value="P:anatomical structure morphogenesis"/>
    <property type="evidence" value="ECO:0007669"/>
    <property type="project" value="UniProtKB-ARBA"/>
</dbReference>
<dbReference type="InterPro" id="IPR018097">
    <property type="entry name" value="EGF_Ca-bd_CS"/>
</dbReference>
<gene>
    <name evidence="16" type="ORF">LSTR_LSTR011427</name>
</gene>
<feature type="domain" description="EGF-like" evidence="15">
    <location>
        <begin position="2025"/>
        <end position="2064"/>
    </location>
</feature>
<dbReference type="PANTHER" id="PTHR24033">
    <property type="entry name" value="EGF-LIKE DOMAIN-CONTAINING PROTEIN"/>
    <property type="match status" value="1"/>
</dbReference>
<feature type="disulfide bond" evidence="11">
    <location>
        <begin position="2014"/>
        <end position="2023"/>
    </location>
</feature>
<feature type="disulfide bond" evidence="11">
    <location>
        <begin position="1856"/>
        <end position="1865"/>
    </location>
</feature>
<dbReference type="FunFam" id="2.10.25.10:FF:000279">
    <property type="entry name" value="Neurogenic locus notch 1"/>
    <property type="match status" value="1"/>
</dbReference>
<dbReference type="InterPro" id="IPR051830">
    <property type="entry name" value="NOTCH_homolog"/>
</dbReference>
<dbReference type="GO" id="GO:0005576">
    <property type="term" value="C:extracellular region"/>
    <property type="evidence" value="ECO:0007669"/>
    <property type="project" value="UniProtKB-SubCell"/>
</dbReference>
<dbReference type="FunFam" id="2.10.25.10:FF:000208">
    <property type="entry name" value="Crumbs 2, cell polarity complex component"/>
    <property type="match status" value="1"/>
</dbReference>
<dbReference type="InterPro" id="IPR013032">
    <property type="entry name" value="EGF-like_CS"/>
</dbReference>
<evidence type="ECO:0000256" key="1">
    <source>
        <dbReference type="ARBA" id="ARBA00004496"/>
    </source>
</evidence>
<feature type="disulfide bond" evidence="11">
    <location>
        <begin position="999"/>
        <end position="1008"/>
    </location>
</feature>
<keyword evidence="12" id="KW-1133">Transmembrane helix</keyword>
<dbReference type="InterPro" id="IPR009030">
    <property type="entry name" value="Growth_fac_rcpt_cys_sf"/>
</dbReference>
<keyword evidence="5 11" id="KW-0245">EGF-like domain</keyword>
<reference evidence="16 17" key="1">
    <citation type="journal article" date="2017" name="Gigascience">
        <title>Genome sequence of the small brown planthopper, Laodelphax striatellus.</title>
        <authorList>
            <person name="Zhu J."/>
            <person name="Jiang F."/>
            <person name="Wang X."/>
            <person name="Yang P."/>
            <person name="Bao Y."/>
            <person name="Zhao W."/>
            <person name="Wang W."/>
            <person name="Lu H."/>
            <person name="Wang Q."/>
            <person name="Cui N."/>
            <person name="Li J."/>
            <person name="Chen X."/>
            <person name="Luo L."/>
            <person name="Yu J."/>
            <person name="Kang L."/>
            <person name="Cui F."/>
        </authorList>
    </citation>
    <scope>NUCLEOTIDE SEQUENCE [LARGE SCALE GENOMIC DNA]</scope>
    <source>
        <strain evidence="16">Lst14</strain>
    </source>
</reference>
<dbReference type="PROSITE" id="PS00022">
    <property type="entry name" value="EGF_1"/>
    <property type="match status" value="25"/>
</dbReference>
<keyword evidence="7" id="KW-0677">Repeat</keyword>
<feature type="disulfide bond" evidence="11">
    <location>
        <begin position="897"/>
        <end position="907"/>
    </location>
</feature>
<keyword evidence="17" id="KW-1185">Reference proteome</keyword>
<dbReference type="PRINTS" id="PR01983">
    <property type="entry name" value="NOTCH"/>
</dbReference>
<keyword evidence="10" id="KW-0325">Glycoprotein</keyword>
<keyword evidence="3" id="KW-0963">Cytoplasm</keyword>
<feature type="domain" description="EGF-like" evidence="15">
    <location>
        <begin position="541"/>
        <end position="586"/>
    </location>
</feature>
<evidence type="ECO:0000256" key="6">
    <source>
        <dbReference type="ARBA" id="ARBA00022729"/>
    </source>
</evidence>
<dbReference type="Pfam" id="PF02210">
    <property type="entry name" value="Laminin_G_2"/>
    <property type="match status" value="1"/>
</dbReference>
<dbReference type="GO" id="GO:0048513">
    <property type="term" value="P:animal organ development"/>
    <property type="evidence" value="ECO:0007669"/>
    <property type="project" value="UniProtKB-ARBA"/>
</dbReference>
<dbReference type="SUPFAM" id="SSF49899">
    <property type="entry name" value="Concanavalin A-like lectins/glucanases"/>
    <property type="match status" value="4"/>
</dbReference>
<feature type="domain" description="EGF-like" evidence="15">
    <location>
        <begin position="301"/>
        <end position="339"/>
    </location>
</feature>
<feature type="domain" description="EGF-like" evidence="15">
    <location>
        <begin position="669"/>
        <end position="705"/>
    </location>
</feature>
<dbReference type="PROSITE" id="PS00010">
    <property type="entry name" value="ASX_HYDROXYL"/>
    <property type="match status" value="16"/>
</dbReference>
<dbReference type="FunFam" id="2.10.25.10:FF:000425">
    <property type="entry name" value="Eyes shut homolog"/>
    <property type="match status" value="1"/>
</dbReference>
<dbReference type="PRINTS" id="PR00010">
    <property type="entry name" value="EGFBLOOD"/>
</dbReference>
<dbReference type="FunFam" id="2.10.25.10:FF:000063">
    <property type="entry name" value="Slit guidance ligand 2"/>
    <property type="match status" value="1"/>
</dbReference>
<dbReference type="InterPro" id="IPR000742">
    <property type="entry name" value="EGF"/>
</dbReference>
<feature type="domain" description="EGF-like" evidence="15">
    <location>
        <begin position="893"/>
        <end position="928"/>
    </location>
</feature>
<dbReference type="SUPFAM" id="SSF57184">
    <property type="entry name" value="Growth factor receptor domain"/>
    <property type="match status" value="2"/>
</dbReference>
<dbReference type="SMART" id="SM00181">
    <property type="entry name" value="EGF"/>
    <property type="match status" value="29"/>
</dbReference>
<feature type="domain" description="EGF-like" evidence="15">
    <location>
        <begin position="631"/>
        <end position="667"/>
    </location>
</feature>
<feature type="disulfide bond" evidence="11">
    <location>
        <begin position="657"/>
        <end position="666"/>
    </location>
</feature>
<feature type="domain" description="EGF-like" evidence="15">
    <location>
        <begin position="1443"/>
        <end position="1479"/>
    </location>
</feature>
<feature type="disulfide bond" evidence="11">
    <location>
        <begin position="1469"/>
        <end position="1478"/>
    </location>
</feature>
<dbReference type="InterPro" id="IPR001791">
    <property type="entry name" value="Laminin_G"/>
</dbReference>
<feature type="disulfide bond" evidence="11">
    <location>
        <begin position="1936"/>
        <end position="1945"/>
    </location>
</feature>
<evidence type="ECO:0000313" key="16">
    <source>
        <dbReference type="EMBL" id="RZF34933.1"/>
    </source>
</evidence>
<feature type="domain" description="EGF-like" evidence="15">
    <location>
        <begin position="1869"/>
        <end position="1907"/>
    </location>
</feature>
<feature type="disulfide bond" evidence="11">
    <location>
        <begin position="733"/>
        <end position="742"/>
    </location>
</feature>
<dbReference type="InterPro" id="IPR013320">
    <property type="entry name" value="ConA-like_dom_sf"/>
</dbReference>
<feature type="transmembrane region" description="Helical" evidence="12">
    <location>
        <begin position="2077"/>
        <end position="2100"/>
    </location>
</feature>
<evidence type="ECO:0000256" key="7">
    <source>
        <dbReference type="ARBA" id="ARBA00022737"/>
    </source>
</evidence>
<evidence type="ECO:0000256" key="10">
    <source>
        <dbReference type="ARBA" id="ARBA00023180"/>
    </source>
</evidence>
<keyword evidence="9 11" id="KW-1015">Disulfide bond</keyword>
<dbReference type="Proteomes" id="UP000291343">
    <property type="component" value="Unassembled WGS sequence"/>
</dbReference>
<organism evidence="16 17">
    <name type="scientific">Laodelphax striatellus</name>
    <name type="common">Small brown planthopper</name>
    <name type="synonym">Delphax striatella</name>
    <dbReference type="NCBI Taxonomy" id="195883"/>
    <lineage>
        <taxon>Eukaryota</taxon>
        <taxon>Metazoa</taxon>
        <taxon>Ecdysozoa</taxon>
        <taxon>Arthropoda</taxon>
        <taxon>Hexapoda</taxon>
        <taxon>Insecta</taxon>
        <taxon>Pterygota</taxon>
        <taxon>Neoptera</taxon>
        <taxon>Paraneoptera</taxon>
        <taxon>Hemiptera</taxon>
        <taxon>Auchenorrhyncha</taxon>
        <taxon>Fulgoroidea</taxon>
        <taxon>Delphacidae</taxon>
        <taxon>Criomorphinae</taxon>
        <taxon>Laodelphax</taxon>
    </lineage>
</organism>
<dbReference type="Gene3D" id="2.60.120.200">
    <property type="match status" value="4"/>
</dbReference>
<dbReference type="PANTHER" id="PTHR24033:SF231">
    <property type="entry name" value="MULTIPLE EPIDERMAL GROWTH FACTOR-LIKE DOMAINS PROTEIN 8"/>
    <property type="match status" value="1"/>
</dbReference>
<dbReference type="GO" id="GO:0005737">
    <property type="term" value="C:cytoplasm"/>
    <property type="evidence" value="ECO:0007669"/>
    <property type="project" value="UniProtKB-SubCell"/>
</dbReference>
<dbReference type="GO" id="GO:0007399">
    <property type="term" value="P:nervous system development"/>
    <property type="evidence" value="ECO:0007669"/>
    <property type="project" value="UniProtKB-ARBA"/>
</dbReference>
<feature type="disulfide bond" evidence="11">
    <location>
        <begin position="529"/>
        <end position="538"/>
    </location>
</feature>
<dbReference type="FunFam" id="2.10.25.10:FF:000122">
    <property type="entry name" value="Protein crumbs homolog 2"/>
    <property type="match status" value="3"/>
</dbReference>
<keyword evidence="6 13" id="KW-0732">Signal</keyword>
<dbReference type="PROSITE" id="PS01187">
    <property type="entry name" value="EGF_CA"/>
    <property type="match status" value="7"/>
</dbReference>
<feature type="domain" description="Laminin G" evidence="14">
    <location>
        <begin position="1231"/>
        <end position="1447"/>
    </location>
</feature>
<keyword evidence="12" id="KW-0812">Transmembrane</keyword>
<evidence type="ECO:0000313" key="17">
    <source>
        <dbReference type="Proteomes" id="UP000291343"/>
    </source>
</evidence>
<dbReference type="SMART" id="SM00179">
    <property type="entry name" value="EGF_CA"/>
    <property type="match status" value="25"/>
</dbReference>
<feature type="domain" description="EGF-like" evidence="15">
    <location>
        <begin position="1792"/>
        <end position="1828"/>
    </location>
</feature>
<feature type="disulfide bond" evidence="11">
    <location>
        <begin position="405"/>
        <end position="414"/>
    </location>
</feature>
<feature type="domain" description="EGF-like" evidence="15">
    <location>
        <begin position="1948"/>
        <end position="1985"/>
    </location>
</feature>
<feature type="disulfide bond" evidence="11">
    <location>
        <begin position="956"/>
        <end position="965"/>
    </location>
</feature>
<evidence type="ECO:0000259" key="15">
    <source>
        <dbReference type="PROSITE" id="PS50026"/>
    </source>
</evidence>
<feature type="domain" description="EGF-like" evidence="15">
    <location>
        <begin position="221"/>
        <end position="257"/>
    </location>
</feature>
<keyword evidence="8" id="KW-0106">Calcium</keyword>
<feature type="chain" id="PRO_5019768337" description="Protein crumbs" evidence="13">
    <location>
        <begin position="30"/>
        <end position="2140"/>
    </location>
</feature>
<comment type="caution">
    <text evidence="16">The sequence shown here is derived from an EMBL/GenBank/DDBJ whole genome shotgun (WGS) entry which is preliminary data.</text>
</comment>
<comment type="caution">
    <text evidence="11">Lacks conserved residue(s) required for the propagation of feature annotation.</text>
</comment>
<feature type="domain" description="Laminin G" evidence="14">
    <location>
        <begin position="47"/>
        <end position="219"/>
    </location>
</feature>
<comment type="subcellular location">
    <subcellularLocation>
        <location evidence="1">Cytoplasm</location>
    </subcellularLocation>
    <subcellularLocation>
        <location evidence="2">Secreted</location>
    </subcellularLocation>
</comment>
<dbReference type="PROSITE" id="PS50026">
    <property type="entry name" value="EGF_3"/>
    <property type="match status" value="28"/>
</dbReference>
<feature type="domain" description="EGF-like" evidence="15">
    <location>
        <begin position="260"/>
        <end position="297"/>
    </location>
</feature>
<dbReference type="InterPro" id="IPR000152">
    <property type="entry name" value="EGF-type_Asp/Asn_hydroxyl_site"/>
</dbReference>
<dbReference type="PROSITE" id="PS01186">
    <property type="entry name" value="EGF_2"/>
    <property type="match status" value="18"/>
</dbReference>
<keyword evidence="12" id="KW-0472">Membrane</keyword>
<feature type="disulfide bond" evidence="11">
    <location>
        <begin position="510"/>
        <end position="527"/>
    </location>
</feature>
<name>A0A482WN72_LAOST</name>
<feature type="disulfide bond" evidence="11">
    <location>
        <begin position="614"/>
        <end position="623"/>
    </location>
</feature>
<proteinExistence type="predicted"/>
<evidence type="ECO:0000256" key="12">
    <source>
        <dbReference type="SAM" id="Phobius"/>
    </source>
</evidence>
<feature type="domain" description="EGF-like" evidence="15">
    <location>
        <begin position="1987"/>
        <end position="2024"/>
    </location>
</feature>
<feature type="disulfide bond" evidence="11">
    <location>
        <begin position="1818"/>
        <end position="1827"/>
    </location>
</feature>
<dbReference type="OrthoDB" id="283575at2759"/>
<feature type="domain" description="EGF-like" evidence="15">
    <location>
        <begin position="1188"/>
        <end position="1224"/>
    </location>
</feature>
<dbReference type="PROSITE" id="PS50025">
    <property type="entry name" value="LAM_G_DOMAIN"/>
    <property type="match status" value="4"/>
</dbReference>
<dbReference type="Pfam" id="PF00054">
    <property type="entry name" value="Laminin_G_1"/>
    <property type="match status" value="2"/>
</dbReference>
<feature type="domain" description="EGF-like" evidence="15">
    <location>
        <begin position="1830"/>
        <end position="1866"/>
    </location>
</feature>
<dbReference type="FunFam" id="2.10.25.10:FF:000123">
    <property type="entry name" value="Crumbs homolog 1 (Drosophila)"/>
    <property type="match status" value="2"/>
</dbReference>
<dbReference type="STRING" id="195883.A0A482WN72"/>
<feature type="domain" description="EGF-like" evidence="15">
    <location>
        <begin position="341"/>
        <end position="378"/>
    </location>
</feature>
<feature type="disulfide bond" evidence="11">
    <location>
        <begin position="329"/>
        <end position="338"/>
    </location>
</feature>
<accession>A0A482WN72</accession>
<dbReference type="SMART" id="SM00282">
    <property type="entry name" value="LamG"/>
    <property type="match status" value="4"/>
</dbReference>
<dbReference type="CDD" id="cd00110">
    <property type="entry name" value="LamG"/>
    <property type="match status" value="3"/>
</dbReference>
<feature type="domain" description="EGF-like" evidence="15">
    <location>
        <begin position="463"/>
        <end position="499"/>
    </location>
</feature>
<evidence type="ECO:0008006" key="18">
    <source>
        <dbReference type="Google" id="ProtNLM"/>
    </source>
</evidence>
<feature type="disulfide bond" evidence="11">
    <location>
        <begin position="1780"/>
        <end position="1789"/>
    </location>
</feature>
<evidence type="ECO:0000256" key="5">
    <source>
        <dbReference type="ARBA" id="ARBA00022536"/>
    </source>
</evidence>
<feature type="domain" description="EGF-like" evidence="15">
    <location>
        <begin position="588"/>
        <end position="624"/>
    </location>
</feature>
<feature type="disulfide bond" evidence="11">
    <location>
        <begin position="1214"/>
        <end position="1223"/>
    </location>
</feature>
<feature type="disulfide bond" evidence="11">
    <location>
        <begin position="576"/>
        <end position="585"/>
    </location>
</feature>
<feature type="disulfide bond" evidence="11">
    <location>
        <begin position="443"/>
        <end position="452"/>
    </location>
</feature>
<feature type="disulfide bond" evidence="11">
    <location>
        <begin position="918"/>
        <end position="927"/>
    </location>
</feature>
<evidence type="ECO:0000256" key="13">
    <source>
        <dbReference type="SAM" id="SignalP"/>
    </source>
</evidence>
<dbReference type="EMBL" id="QKKF02029992">
    <property type="protein sequence ID" value="RZF34933.1"/>
    <property type="molecule type" value="Genomic_DNA"/>
</dbReference>
<dbReference type="InterPro" id="IPR001881">
    <property type="entry name" value="EGF-like_Ca-bd_dom"/>
</dbReference>
<feature type="disulfide bond" evidence="11">
    <location>
        <begin position="810"/>
        <end position="819"/>
    </location>
</feature>
<feature type="domain" description="EGF-like" evidence="15">
    <location>
        <begin position="707"/>
        <end position="743"/>
    </location>
</feature>
<dbReference type="GO" id="GO:0030154">
    <property type="term" value="P:cell differentiation"/>
    <property type="evidence" value="ECO:0007669"/>
    <property type="project" value="UniProtKB-ARBA"/>
</dbReference>
<dbReference type="Pfam" id="PF12661">
    <property type="entry name" value="hEGF"/>
    <property type="match status" value="6"/>
</dbReference>
<evidence type="ECO:0000256" key="2">
    <source>
        <dbReference type="ARBA" id="ARBA00004613"/>
    </source>
</evidence>
<feature type="domain" description="EGF-like" evidence="15">
    <location>
        <begin position="1754"/>
        <end position="1790"/>
    </location>
</feature>
<evidence type="ECO:0000256" key="8">
    <source>
        <dbReference type="ARBA" id="ARBA00022837"/>
    </source>
</evidence>
<feature type="disulfide bond" evidence="11">
    <location>
        <begin position="2054"/>
        <end position="2063"/>
    </location>
</feature>
<feature type="disulfide bond" evidence="11">
    <location>
        <begin position="287"/>
        <end position="296"/>
    </location>
</feature>
<feature type="disulfide bond" evidence="11">
    <location>
        <begin position="384"/>
        <end position="394"/>
    </location>
</feature>
<feature type="domain" description="EGF-like" evidence="15">
    <location>
        <begin position="380"/>
        <end position="415"/>
    </location>
</feature>
<dbReference type="FunFam" id="2.10.25.10:FF:000100">
    <property type="entry name" value="neurogenic locus notch homolog protein 3"/>
    <property type="match status" value="1"/>
</dbReference>
<sequence length="2140" mass="232290">MNWIYGRCSPTHILWCTLLLTTASVTIKAQELVSSVVAGVPSGLLQQREGFFNRTSYVRLFGQVSLRQHLGLSFRTCAGGQLFAQRNAQQTLALEVLPEGLVLTAQLNQGLGAATVRQFRVTLNARFLDNAWHTVNILYRLGNLTLSVNGHQQVIANSTYNQELLAAPEMNFGVNNELHVGYGFVGCILEGPGLVFNNATHVQAVNVQWGPCPLTPNSCEKVDHCLVEPCMMHGQCISRPDRYQCHCAARYSGNNCEIDNGSPCLKNPCKNNGICQETPIGDYYCQCRSGFTGQYCDTEITARLCDNSPCKHGGTCTVNPLSGQYECQCPPGYTGRDCHHDINECMSTPCLNAGLCEDKVNGYQCVCNHTGYEEANCEININECEKKPWLNGVCFDNYGGYTCQCLPGFGGLNCEMNLNECASDPCQNNGTCTDQVGSYRCDCSPGFTGHNCQTSMNLNLNPNLIDCRTSPCPPHATCLNINATFMCVCEQGYFGDQCEKKMEDCSSEPCLHGGVCQDNASGAGFTCNCTSDYTGALCELVYDACSSAPCRNNATCKHLQQQEPHSRNRRDYFCQCPPGFKGSDCETNIDDCLGVVCGEGKQCVDKINGHECLCQEGWGGDNCSLRMLSAADSACQQSMPCKNNATCIDGSGYQCFCKPGYSGDHCDLDFDECLSNPCQNGAQCLNLVNNFKCICTPGYTGRTCDINIDECASNPCQNGATCIDGIDQFSCQCPDGLTGSLCETNIDDCEPQPCLHNGACIDGLNNYTCNCDDTGYEGTHCEKNIDDCKDNLCENGAVCEDQVKDYLCKCYPGYSGKNCEIDINECEPNPCQYGGTCLELSNATLYQWSKEGHLLPDGQGLPAGFQQDFSYAQASGYACMCVPGVRGDNCEENINECASNPCFHGKCHDLIDGYRCDCEQGYEGPLCNIDINECEQYRPCEHGECYDQKAGYLCVCDPKFGGKNCSVELTGCKTNACLNGGTCRPYLENETLHLFNCSCPHGYHGNTCQQSTTMSLTGSSSYIMANTTREEGYEIHFRFKTTLPNGLLALGRGSTFYFLELVQGKLNLHSSLLNKWEGVTIGSKLNDGNWQKVFVAINTSHLVLAANEEQTIYPINQNEGTNASHTSFPTTYIGGTISTLRRLPMPNGLIPYFVGCIQDIFVNGLYVLPVEDTNDPVQLQNVEAGCPRHEQCDPNPCHSGGHCTDLWRNFSCTCERPYLGHTCQYNLTAATFGHENTTSSLVTVEVWPQVRPSVQSILDISMFVRTRQGHGAIFYLGSRPNSVGPLNETLITARLQNGELQVSIQFSGIIEAYTVGGVRLDNGNSHLIQVVRNVTLVQVKINSTEYFRKTISATGKLDLQVLYLGGMPPPLQPKPKRQVAPELSTMNGFKGVIQDVQVSNGSQTMVVEFFPLRNSFPDDDIDLPPALGHVTFDLDSVLEGVVSDDTCAVNPCQNGGTCRVTWNDFVCECTRGHKGKQCEEMELCELKRCPEGSVCRNVDMGGGGRGYECAANLTLTGHEPDPLTYRLQQPPAALVSATMDSVQLAFRSRTGGTLLYVGGGPAPHFQVSALGDQVTVAWHLGTDGTTSPRVARMQRSRNADSASGEWTTVMLTMANDTLSGAILEDEDSDSARLPETPFSSAAWHQLLLTAPITVGGTPIEATSGGRNTYYLTETTDAASGSNDLDVAGFGATPHQQVVGGAFKGCIGQVRIGGLLLPFFTPEQLDAAGDSPAFSSVDHFALIFGAGDARNLTYDCLLCFQMECINGGRCANETESYLCDCPAGFTGDFCEIDINECENNLCSNGAVCVDGMANYTCSCLPGWEGWLCDKEIDECASSPCLNSGTCIDKLGSFECLCPDEYVGERCDQLKQVTCQNKPCRNNAACADVKNPQTADNFTCTCAEGFVGVYCETAYCVPKPCLNGGLCNTTRIPPLCQCERGFEGLHCEMNIDDCKDKPCLHNGLCIDKVAAFECLCNGTGYEGMNCEIDKDKSIIGDPCYGRGTCVNIPGSYRCDCVQGYCGPHCEMPDPCMETPCQNGGSCSPMCVTVPDFECSCTLGFSGKNCTESNLLARSNVIDIALIVGPVIAILLIAAGVSLTVFVMMARKKRATRGTYSPSSQEYCNPRVELDNVMKPPPEERLI</sequence>
<evidence type="ECO:0000259" key="14">
    <source>
        <dbReference type="PROSITE" id="PS50025"/>
    </source>
</evidence>
<feature type="domain" description="Laminin G" evidence="14">
    <location>
        <begin position="1012"/>
        <end position="1186"/>
    </location>
</feature>
<feature type="domain" description="EGF-like" evidence="15">
    <location>
        <begin position="501"/>
        <end position="539"/>
    </location>
</feature>
<feature type="disulfide bond" evidence="11">
    <location>
        <begin position="247"/>
        <end position="256"/>
    </location>
</feature>
<dbReference type="Pfam" id="PF00008">
    <property type="entry name" value="EGF"/>
    <property type="match status" value="17"/>
</dbReference>
<dbReference type="SMR" id="A0A482WN72"/>
<dbReference type="SUPFAM" id="SSF57196">
    <property type="entry name" value="EGF/Laminin"/>
    <property type="match status" value="19"/>
</dbReference>
<feature type="domain" description="EGF-like" evidence="15">
    <location>
        <begin position="745"/>
        <end position="782"/>
    </location>
</feature>
<feature type="disulfide bond" evidence="11">
    <location>
        <begin position="695"/>
        <end position="704"/>
    </location>
</feature>
<dbReference type="FunCoup" id="A0A482WN72">
    <property type="interactions" value="289"/>
</dbReference>
<feature type="domain" description="EGF-like" evidence="15">
    <location>
        <begin position="930"/>
        <end position="966"/>
    </location>
</feature>
<evidence type="ECO:0000256" key="3">
    <source>
        <dbReference type="ARBA" id="ARBA00022490"/>
    </source>
</evidence>
<dbReference type="InParanoid" id="A0A482WN72"/>
<dbReference type="FunFam" id="2.10.25.10:FF:000045">
    <property type="entry name" value="Slit guidance ligand 2"/>
    <property type="match status" value="1"/>
</dbReference>
<feature type="domain" description="EGF-like" evidence="15">
    <location>
        <begin position="417"/>
        <end position="453"/>
    </location>
</feature>
<protein>
    <recommendedName>
        <fullName evidence="18">Protein crumbs</fullName>
    </recommendedName>
</protein>
<evidence type="ECO:0000256" key="11">
    <source>
        <dbReference type="PROSITE-ProRule" id="PRU00076"/>
    </source>
</evidence>
<feature type="domain" description="EGF-like" evidence="15">
    <location>
        <begin position="968"/>
        <end position="1009"/>
    </location>
</feature>
<feature type="disulfide bond" evidence="11">
    <location>
        <begin position="489"/>
        <end position="498"/>
    </location>
</feature>
<evidence type="ECO:0000256" key="9">
    <source>
        <dbReference type="ARBA" id="ARBA00023157"/>
    </source>
</evidence>
<dbReference type="GO" id="GO:0005509">
    <property type="term" value="F:calcium ion binding"/>
    <property type="evidence" value="ECO:0007669"/>
    <property type="project" value="InterPro"/>
</dbReference>
<evidence type="ECO:0000256" key="4">
    <source>
        <dbReference type="ARBA" id="ARBA00022525"/>
    </source>
</evidence>
<keyword evidence="4" id="KW-0964">Secreted</keyword>
<feature type="signal peptide" evidence="13">
    <location>
        <begin position="1"/>
        <end position="29"/>
    </location>
</feature>
<feature type="domain" description="Laminin G" evidence="14">
    <location>
        <begin position="1512"/>
        <end position="1755"/>
    </location>
</feature>
<dbReference type="Gene3D" id="2.10.25.10">
    <property type="entry name" value="Laminin"/>
    <property type="match status" value="29"/>
</dbReference>
<dbReference type="FunFam" id="2.10.25.10:FF:000472">
    <property type="entry name" value="Uncharacterized protein, isoform A"/>
    <property type="match status" value="4"/>
</dbReference>